<feature type="transmembrane region" description="Helical" evidence="7">
    <location>
        <begin position="203"/>
        <end position="223"/>
    </location>
</feature>
<dbReference type="Pfam" id="PF20684">
    <property type="entry name" value="Fung_rhodopsin"/>
    <property type="match status" value="1"/>
</dbReference>
<gene>
    <name evidence="9" type="ORF">KHLLAP_LOCUS2559</name>
</gene>
<organism evidence="9 10">
    <name type="scientific">Anthostomella pinea</name>
    <dbReference type="NCBI Taxonomy" id="933095"/>
    <lineage>
        <taxon>Eukaryota</taxon>
        <taxon>Fungi</taxon>
        <taxon>Dikarya</taxon>
        <taxon>Ascomycota</taxon>
        <taxon>Pezizomycotina</taxon>
        <taxon>Sordariomycetes</taxon>
        <taxon>Xylariomycetidae</taxon>
        <taxon>Xylariales</taxon>
        <taxon>Xylariaceae</taxon>
        <taxon>Anthostomella</taxon>
    </lineage>
</organism>
<evidence type="ECO:0000256" key="4">
    <source>
        <dbReference type="ARBA" id="ARBA00023136"/>
    </source>
</evidence>
<keyword evidence="10" id="KW-1185">Reference proteome</keyword>
<evidence type="ECO:0000259" key="8">
    <source>
        <dbReference type="Pfam" id="PF20684"/>
    </source>
</evidence>
<feature type="domain" description="Rhodopsin" evidence="8">
    <location>
        <begin position="36"/>
        <end position="265"/>
    </location>
</feature>
<feature type="transmembrane region" description="Helical" evidence="7">
    <location>
        <begin position="97"/>
        <end position="118"/>
    </location>
</feature>
<feature type="region of interest" description="Disordered" evidence="6">
    <location>
        <begin position="331"/>
        <end position="365"/>
    </location>
</feature>
<comment type="similarity">
    <text evidence="5">Belongs to the SAT4 family.</text>
</comment>
<evidence type="ECO:0000313" key="10">
    <source>
        <dbReference type="Proteomes" id="UP001295740"/>
    </source>
</evidence>
<keyword evidence="4 7" id="KW-0472">Membrane</keyword>
<dbReference type="InterPro" id="IPR049326">
    <property type="entry name" value="Rhodopsin_dom_fungi"/>
</dbReference>
<feature type="region of interest" description="Disordered" evidence="6">
    <location>
        <begin position="281"/>
        <end position="305"/>
    </location>
</feature>
<name>A0AAI8VCX4_9PEZI</name>
<dbReference type="PANTHER" id="PTHR33048:SF47">
    <property type="entry name" value="INTEGRAL MEMBRANE PROTEIN-RELATED"/>
    <property type="match status" value="1"/>
</dbReference>
<feature type="transmembrane region" description="Helical" evidence="7">
    <location>
        <begin position="18"/>
        <end position="40"/>
    </location>
</feature>
<evidence type="ECO:0000256" key="3">
    <source>
        <dbReference type="ARBA" id="ARBA00022989"/>
    </source>
</evidence>
<dbReference type="InterPro" id="IPR052337">
    <property type="entry name" value="SAT4-like"/>
</dbReference>
<sequence length="423" mass="46996">MDPTIDPSTLPHDSRENVLIGVVCLMCSLATISVGLRFYTRQYMVKQVGADDYLSLLALALAWATGISMCHNTRNGLGKHVWDLDGPKQIMNYLRGFWASITLYNAGLMFVKLTFLMQYYRVLAIRKMRIICVVAMIIIGCWSLSQVLVGIFICAPNPGVWECIPNLPQWYINAAGNIVTDVVIFLLPLPVLGRLNLPKAQKLVLFGIFSLGFFTCAISVIRIKFLQNGSDFSYDNIEESSWSITELCSGVICACLSTLRPLVSRWVPALSNKLHKTSNWSRRRSGSHATDVEKGSKHTRQSLKGSNITGAYSKEGLYHLGTYELRRNGSGETSDGILGLKSTREGMYGDDASSSSPTSPKSAHFAIPATPRDVLHDDWLRPSVTAKIWSSNSPRPHFSLNHNGSSIQVKRDHLMQKSSYPME</sequence>
<comment type="caution">
    <text evidence="9">The sequence shown here is derived from an EMBL/GenBank/DDBJ whole genome shotgun (WGS) entry which is preliminary data.</text>
</comment>
<dbReference type="Proteomes" id="UP001295740">
    <property type="component" value="Unassembled WGS sequence"/>
</dbReference>
<evidence type="ECO:0000313" key="9">
    <source>
        <dbReference type="EMBL" id="CAJ2502091.1"/>
    </source>
</evidence>
<reference evidence="9" key="1">
    <citation type="submission" date="2023-10" db="EMBL/GenBank/DDBJ databases">
        <authorList>
            <person name="Hackl T."/>
        </authorList>
    </citation>
    <scope>NUCLEOTIDE SEQUENCE</scope>
</reference>
<accession>A0AAI8VCX4</accession>
<proteinExistence type="inferred from homology"/>
<comment type="subcellular location">
    <subcellularLocation>
        <location evidence="1">Membrane</location>
        <topology evidence="1">Multi-pass membrane protein</topology>
    </subcellularLocation>
</comment>
<evidence type="ECO:0000256" key="1">
    <source>
        <dbReference type="ARBA" id="ARBA00004141"/>
    </source>
</evidence>
<feature type="transmembrane region" description="Helical" evidence="7">
    <location>
        <begin position="52"/>
        <end position="69"/>
    </location>
</feature>
<evidence type="ECO:0000256" key="7">
    <source>
        <dbReference type="SAM" id="Phobius"/>
    </source>
</evidence>
<feature type="transmembrane region" description="Helical" evidence="7">
    <location>
        <begin position="130"/>
        <end position="158"/>
    </location>
</feature>
<evidence type="ECO:0000256" key="5">
    <source>
        <dbReference type="ARBA" id="ARBA00038359"/>
    </source>
</evidence>
<protein>
    <submittedName>
        <fullName evidence="9">Uu.00g049440.m01.CDS01</fullName>
    </submittedName>
</protein>
<feature type="transmembrane region" description="Helical" evidence="7">
    <location>
        <begin position="170"/>
        <end position="191"/>
    </location>
</feature>
<keyword evidence="2 7" id="KW-0812">Transmembrane</keyword>
<evidence type="ECO:0000256" key="6">
    <source>
        <dbReference type="SAM" id="MobiDB-lite"/>
    </source>
</evidence>
<dbReference type="PANTHER" id="PTHR33048">
    <property type="entry name" value="PTH11-LIKE INTEGRAL MEMBRANE PROTEIN (AFU_ORTHOLOGUE AFUA_5G11245)"/>
    <property type="match status" value="1"/>
</dbReference>
<dbReference type="AlphaFoldDB" id="A0AAI8VCX4"/>
<feature type="compositionally biased region" description="Low complexity" evidence="6">
    <location>
        <begin position="353"/>
        <end position="362"/>
    </location>
</feature>
<dbReference type="EMBL" id="CAUWAG010000003">
    <property type="protein sequence ID" value="CAJ2502091.1"/>
    <property type="molecule type" value="Genomic_DNA"/>
</dbReference>
<evidence type="ECO:0000256" key="2">
    <source>
        <dbReference type="ARBA" id="ARBA00022692"/>
    </source>
</evidence>
<dbReference type="GO" id="GO:0016020">
    <property type="term" value="C:membrane"/>
    <property type="evidence" value="ECO:0007669"/>
    <property type="project" value="UniProtKB-SubCell"/>
</dbReference>
<keyword evidence="3 7" id="KW-1133">Transmembrane helix</keyword>